<reference evidence="8 9" key="1">
    <citation type="submission" date="2024-04" db="EMBL/GenBank/DDBJ databases">
        <title>Symmetric and asymmetric DNA N6-adenine methylation regulates different biological responses in Mucorales.</title>
        <authorList>
            <consortium name="Lawrence Berkeley National Laboratory"/>
            <person name="Lax C."/>
            <person name="Mondo S.J."/>
            <person name="Osorio-Concepcion M."/>
            <person name="Muszewska A."/>
            <person name="Corrochano-Luque M."/>
            <person name="Gutierrez G."/>
            <person name="Riley R."/>
            <person name="Lipzen A."/>
            <person name="Guo J."/>
            <person name="Hundley H."/>
            <person name="Amirebrahimi M."/>
            <person name="Ng V."/>
            <person name="Lorenzo-Gutierrez D."/>
            <person name="Binder U."/>
            <person name="Yang J."/>
            <person name="Song Y."/>
            <person name="Canovas D."/>
            <person name="Navarro E."/>
            <person name="Freitag M."/>
            <person name="Gabaldon T."/>
            <person name="Grigoriev I.V."/>
            <person name="Corrochano L.M."/>
            <person name="Nicolas F.E."/>
            <person name="Garre V."/>
        </authorList>
    </citation>
    <scope>NUCLEOTIDE SEQUENCE [LARGE SCALE GENOMIC DNA]</scope>
    <source>
        <strain evidence="8 9">L51</strain>
    </source>
</reference>
<evidence type="ECO:0000256" key="2">
    <source>
        <dbReference type="ARBA" id="ARBA00023015"/>
    </source>
</evidence>
<dbReference type="PANTHER" id="PTHR19304">
    <property type="entry name" value="CYCLIC-AMP RESPONSE ELEMENT BINDING PROTEIN"/>
    <property type="match status" value="1"/>
</dbReference>
<keyword evidence="3" id="KW-0804">Transcription</keyword>
<feature type="region of interest" description="Disordered" evidence="6">
    <location>
        <begin position="175"/>
        <end position="242"/>
    </location>
</feature>
<evidence type="ECO:0000256" key="4">
    <source>
        <dbReference type="ARBA" id="ARBA00023242"/>
    </source>
</evidence>
<dbReference type="InterPro" id="IPR004827">
    <property type="entry name" value="bZIP"/>
</dbReference>
<dbReference type="InterPro" id="IPR046347">
    <property type="entry name" value="bZIP_sf"/>
</dbReference>
<dbReference type="EMBL" id="JBCLYO010000002">
    <property type="protein sequence ID" value="KAL0093076.1"/>
    <property type="molecule type" value="Genomic_DNA"/>
</dbReference>
<comment type="caution">
    <text evidence="8">The sequence shown here is derived from an EMBL/GenBank/DDBJ whole genome shotgun (WGS) entry which is preliminary data.</text>
</comment>
<evidence type="ECO:0000256" key="3">
    <source>
        <dbReference type="ARBA" id="ARBA00023163"/>
    </source>
</evidence>
<dbReference type="SMART" id="SM00338">
    <property type="entry name" value="BRLZ"/>
    <property type="match status" value="1"/>
</dbReference>
<protein>
    <submittedName>
        <fullName evidence="8">Skn-1-like basic-leucine zipper transcription factor</fullName>
    </submittedName>
</protein>
<gene>
    <name evidence="8" type="ORF">J3Q64DRAFT_1722802</name>
</gene>
<name>A0ABR3BC32_PHYBL</name>
<feature type="domain" description="BZIP" evidence="7">
    <location>
        <begin position="238"/>
        <end position="301"/>
    </location>
</feature>
<feature type="compositionally biased region" description="Pro residues" evidence="6">
    <location>
        <begin position="61"/>
        <end position="70"/>
    </location>
</feature>
<organism evidence="8 9">
    <name type="scientific">Phycomyces blakesleeanus</name>
    <dbReference type="NCBI Taxonomy" id="4837"/>
    <lineage>
        <taxon>Eukaryota</taxon>
        <taxon>Fungi</taxon>
        <taxon>Fungi incertae sedis</taxon>
        <taxon>Mucoromycota</taxon>
        <taxon>Mucoromycotina</taxon>
        <taxon>Mucoromycetes</taxon>
        <taxon>Mucorales</taxon>
        <taxon>Phycomycetaceae</taxon>
        <taxon>Phycomyces</taxon>
    </lineage>
</organism>
<dbReference type="Gene3D" id="1.20.5.170">
    <property type="match status" value="1"/>
</dbReference>
<dbReference type="Proteomes" id="UP001448207">
    <property type="component" value="Unassembled WGS sequence"/>
</dbReference>
<comment type="subcellular location">
    <subcellularLocation>
        <location evidence="1">Nucleus</location>
    </subcellularLocation>
</comment>
<sequence>MIITSNQPQPLYEPGQGMDAIDEYITDKGPDSCLDSHDPSSDSQDQHEPYEQLEYASSYPQLPPPPPPLPLTTKLDEEPNPFEQSFSTPKTKHSSVPLPILPPASSIVHPNGPGKDAASQLAWDSLHSGSLSPSMLQGPAKGTEETSYMSYQQQNTHQHNTQTAETHALYVSDTYSTRNPVNGRNDCQTSFINHTKDNPPSSVHRRRSHPAKSPYHSPKANASDSENGSGNKLVAGEEEKRKHFLERNRQAALKCRQRKKEWLKDLQTKVDYLSSDNEQLQLQSIALREELLNLKTLLLSHRDCPINQRSTFEAIHRPLPTLAPHQPPLDIIQTMPHSPPSN</sequence>
<feature type="compositionally biased region" description="Polar residues" evidence="6">
    <location>
        <begin position="175"/>
        <end position="201"/>
    </location>
</feature>
<feature type="region of interest" description="Disordered" evidence="6">
    <location>
        <begin position="319"/>
        <end position="342"/>
    </location>
</feature>
<feature type="region of interest" description="Disordered" evidence="6">
    <location>
        <begin position="1"/>
        <end position="163"/>
    </location>
</feature>
<proteinExistence type="predicted"/>
<keyword evidence="5" id="KW-0175">Coiled coil</keyword>
<dbReference type="CDD" id="cd14687">
    <property type="entry name" value="bZIP_ATF2"/>
    <property type="match status" value="1"/>
</dbReference>
<feature type="compositionally biased region" description="Polar residues" evidence="6">
    <location>
        <begin position="220"/>
        <end position="230"/>
    </location>
</feature>
<evidence type="ECO:0000256" key="5">
    <source>
        <dbReference type="SAM" id="Coils"/>
    </source>
</evidence>
<keyword evidence="9" id="KW-1185">Reference proteome</keyword>
<dbReference type="PROSITE" id="PS50217">
    <property type="entry name" value="BZIP"/>
    <property type="match status" value="1"/>
</dbReference>
<dbReference type="SUPFAM" id="SSF57959">
    <property type="entry name" value="Leucine zipper domain"/>
    <property type="match status" value="1"/>
</dbReference>
<feature type="compositionally biased region" description="Basic and acidic residues" evidence="6">
    <location>
        <begin position="25"/>
        <end position="50"/>
    </location>
</feature>
<accession>A0ABR3BC32</accession>
<evidence type="ECO:0000256" key="1">
    <source>
        <dbReference type="ARBA" id="ARBA00004123"/>
    </source>
</evidence>
<keyword evidence="2" id="KW-0805">Transcription regulation</keyword>
<evidence type="ECO:0000259" key="7">
    <source>
        <dbReference type="PROSITE" id="PS50217"/>
    </source>
</evidence>
<keyword evidence="4" id="KW-0539">Nucleus</keyword>
<evidence type="ECO:0000313" key="9">
    <source>
        <dbReference type="Proteomes" id="UP001448207"/>
    </source>
</evidence>
<feature type="compositionally biased region" description="Low complexity" evidence="6">
    <location>
        <begin position="152"/>
        <end position="163"/>
    </location>
</feature>
<dbReference type="InterPro" id="IPR051027">
    <property type="entry name" value="bZIP_transcription_factors"/>
</dbReference>
<evidence type="ECO:0000313" key="8">
    <source>
        <dbReference type="EMBL" id="KAL0093076.1"/>
    </source>
</evidence>
<feature type="coiled-coil region" evidence="5">
    <location>
        <begin position="263"/>
        <end position="297"/>
    </location>
</feature>
<dbReference type="Pfam" id="PF00170">
    <property type="entry name" value="bZIP_1"/>
    <property type="match status" value="1"/>
</dbReference>
<evidence type="ECO:0000256" key="6">
    <source>
        <dbReference type="SAM" id="MobiDB-lite"/>
    </source>
</evidence>